<reference evidence="4 5" key="1">
    <citation type="submission" date="2017-06" db="EMBL/GenBank/DDBJ databases">
        <title>Ant-infecting Ophiocordyceps genomes reveal a high diversity of potential behavioral manipulation genes and a possible major role for enterotoxins.</title>
        <authorList>
            <person name="De Bekker C."/>
            <person name="Evans H.C."/>
            <person name="Brachmann A."/>
            <person name="Hughes D.P."/>
        </authorList>
    </citation>
    <scope>NUCLEOTIDE SEQUENCE [LARGE SCALE GENOMIC DNA]</scope>
    <source>
        <strain evidence="4 5">Map16</strain>
    </source>
</reference>
<accession>A0A2C5YV69</accession>
<dbReference type="CDD" id="cd13768">
    <property type="entry name" value="DSS1_Sem1"/>
    <property type="match status" value="1"/>
</dbReference>
<dbReference type="Pfam" id="PF05160">
    <property type="entry name" value="DSS1_SEM1"/>
    <property type="match status" value="1"/>
</dbReference>
<comment type="caution">
    <text evidence="4">The sequence shown here is derived from an EMBL/GenBank/DDBJ whole genome shotgun (WGS) entry which is preliminary data.</text>
</comment>
<feature type="compositionally biased region" description="Acidic residues" evidence="3">
    <location>
        <begin position="33"/>
        <end position="42"/>
    </location>
</feature>
<comment type="function">
    <text evidence="2">Component of the 26S proteasome, a multiprotein complex involved in the ATP-dependent degradation of ubiquitinated proteins.</text>
</comment>
<protein>
    <recommendedName>
        <fullName evidence="2">26S proteasome complex subunit SEM1</fullName>
    </recommendedName>
</protein>
<dbReference type="GO" id="GO:0006406">
    <property type="term" value="P:mRNA export from nucleus"/>
    <property type="evidence" value="ECO:0007669"/>
    <property type="project" value="UniProtKB-UniRule"/>
</dbReference>
<name>A0A2C5YV69_9HYPO</name>
<dbReference type="SMART" id="SM01385">
    <property type="entry name" value="DSS1_SEM1"/>
    <property type="match status" value="1"/>
</dbReference>
<evidence type="ECO:0000256" key="2">
    <source>
        <dbReference type="RuleBase" id="RU369057"/>
    </source>
</evidence>
<feature type="compositionally biased region" description="Acidic residues" evidence="3">
    <location>
        <begin position="87"/>
        <end position="96"/>
    </location>
</feature>
<dbReference type="STRING" id="2004952.A0A2C5YV69"/>
<evidence type="ECO:0000256" key="1">
    <source>
        <dbReference type="ARBA" id="ARBA00034491"/>
    </source>
</evidence>
<dbReference type="PANTHER" id="PTHR16771:SF0">
    <property type="entry name" value="26S PROTEASOME COMPLEX SUBUNIT SEM1"/>
    <property type="match status" value="1"/>
</dbReference>
<keyword evidence="2" id="KW-0539">Nucleus</keyword>
<feature type="region of interest" description="Disordered" evidence="3">
    <location>
        <begin position="1"/>
        <end position="98"/>
    </location>
</feature>
<sequence length="116" mass="12962">MATDEQNPTEQKPDSVTDQQKAPTDSNKAAVLGEDDEFEDFPSDGTAVPPSYPASRPRVLMRSSSDWPEDQTEAAQGSGQAKHLWEESWDDDDTSDDFSTQLRDELKKVEASKRRT</sequence>
<dbReference type="OrthoDB" id="5586203at2759"/>
<dbReference type="PANTHER" id="PTHR16771">
    <property type="entry name" value="26 PROTEASOME COMPLEX SUBUNIT DSS1"/>
    <property type="match status" value="1"/>
</dbReference>
<dbReference type="GO" id="GO:0008541">
    <property type="term" value="C:proteasome regulatory particle, lid subcomplex"/>
    <property type="evidence" value="ECO:0007669"/>
    <property type="project" value="UniProtKB-UniRule"/>
</dbReference>
<keyword evidence="5" id="KW-1185">Reference proteome</keyword>
<proteinExistence type="inferred from homology"/>
<dbReference type="InterPro" id="IPR007834">
    <property type="entry name" value="DSS1_SEM1"/>
</dbReference>
<keyword evidence="2" id="KW-0647">Proteasome</keyword>
<dbReference type="Proteomes" id="UP000226431">
    <property type="component" value="Unassembled WGS sequence"/>
</dbReference>
<dbReference type="GO" id="GO:0000724">
    <property type="term" value="P:double-strand break repair via homologous recombination"/>
    <property type="evidence" value="ECO:0007669"/>
    <property type="project" value="TreeGrafter"/>
</dbReference>
<evidence type="ECO:0000256" key="3">
    <source>
        <dbReference type="SAM" id="MobiDB-lite"/>
    </source>
</evidence>
<dbReference type="EMBL" id="NJES01000489">
    <property type="protein sequence ID" value="PHH71646.1"/>
    <property type="molecule type" value="Genomic_DNA"/>
</dbReference>
<gene>
    <name evidence="4" type="ORF">CDD80_5081</name>
</gene>
<dbReference type="AlphaFoldDB" id="A0A2C5YV69"/>
<evidence type="ECO:0000313" key="4">
    <source>
        <dbReference type="EMBL" id="PHH71646.1"/>
    </source>
</evidence>
<dbReference type="GO" id="GO:0005634">
    <property type="term" value="C:nucleus"/>
    <property type="evidence" value="ECO:0007669"/>
    <property type="project" value="UniProtKB-SubCell"/>
</dbReference>
<evidence type="ECO:0000313" key="5">
    <source>
        <dbReference type="Proteomes" id="UP000226431"/>
    </source>
</evidence>
<comment type="similarity">
    <text evidence="1 2">Belongs to the DSS1/SEM1 family.</text>
</comment>
<comment type="subcellular location">
    <subcellularLocation>
        <location evidence="2">Nucleus</location>
    </subcellularLocation>
</comment>
<dbReference type="GO" id="GO:0043248">
    <property type="term" value="P:proteasome assembly"/>
    <property type="evidence" value="ECO:0007669"/>
    <property type="project" value="UniProtKB-UniRule"/>
</dbReference>
<feature type="compositionally biased region" description="Polar residues" evidence="3">
    <location>
        <begin position="1"/>
        <end position="27"/>
    </location>
</feature>
<organism evidence="4 5">
    <name type="scientific">Ophiocordyceps camponoti-rufipedis</name>
    <dbReference type="NCBI Taxonomy" id="2004952"/>
    <lineage>
        <taxon>Eukaryota</taxon>
        <taxon>Fungi</taxon>
        <taxon>Dikarya</taxon>
        <taxon>Ascomycota</taxon>
        <taxon>Pezizomycotina</taxon>
        <taxon>Sordariomycetes</taxon>
        <taxon>Hypocreomycetidae</taxon>
        <taxon>Hypocreales</taxon>
        <taxon>Ophiocordycipitaceae</taxon>
        <taxon>Ophiocordyceps</taxon>
    </lineage>
</organism>